<dbReference type="GO" id="GO:0016987">
    <property type="term" value="F:sigma factor activity"/>
    <property type="evidence" value="ECO:0007669"/>
    <property type="project" value="UniProtKB-KW"/>
</dbReference>
<name>A0A2U1FAH2_9PORP</name>
<dbReference type="Pfam" id="PF08281">
    <property type="entry name" value="Sigma70_r4_2"/>
    <property type="match status" value="1"/>
</dbReference>
<keyword evidence="9" id="KW-1185">Reference proteome</keyword>
<feature type="domain" description="RNA polymerase sigma-70 region 2" evidence="6">
    <location>
        <begin position="13"/>
        <end position="74"/>
    </location>
</feature>
<organism evidence="8 9">
    <name type="scientific">Porphyromonas loveana</name>
    <dbReference type="NCBI Taxonomy" id="1884669"/>
    <lineage>
        <taxon>Bacteria</taxon>
        <taxon>Pseudomonadati</taxon>
        <taxon>Bacteroidota</taxon>
        <taxon>Bacteroidia</taxon>
        <taxon>Bacteroidales</taxon>
        <taxon>Porphyromonadaceae</taxon>
        <taxon>Porphyromonas</taxon>
    </lineage>
</organism>
<dbReference type="RefSeq" id="WP_116679557.1">
    <property type="nucleotide sequence ID" value="NZ_JBGXZY010000009.1"/>
</dbReference>
<feature type="domain" description="RNA polymerase sigma factor 70 region 4 type 2" evidence="7">
    <location>
        <begin position="110"/>
        <end position="158"/>
    </location>
</feature>
<keyword evidence="3" id="KW-0731">Sigma factor</keyword>
<dbReference type="EMBL" id="QEKY01000010">
    <property type="protein sequence ID" value="PVZ09185.1"/>
    <property type="molecule type" value="Genomic_DNA"/>
</dbReference>
<dbReference type="InterPro" id="IPR013324">
    <property type="entry name" value="RNA_pol_sigma_r3/r4-like"/>
</dbReference>
<evidence type="ECO:0000256" key="4">
    <source>
        <dbReference type="ARBA" id="ARBA00023125"/>
    </source>
</evidence>
<evidence type="ECO:0000256" key="3">
    <source>
        <dbReference type="ARBA" id="ARBA00023082"/>
    </source>
</evidence>
<keyword evidence="2" id="KW-0805">Transcription regulation</keyword>
<dbReference type="GO" id="GO:0003677">
    <property type="term" value="F:DNA binding"/>
    <property type="evidence" value="ECO:0007669"/>
    <property type="project" value="UniProtKB-KW"/>
</dbReference>
<gene>
    <name evidence="8" type="ORF">C7382_11052</name>
</gene>
<dbReference type="InterPro" id="IPR007627">
    <property type="entry name" value="RNA_pol_sigma70_r2"/>
</dbReference>
<dbReference type="Pfam" id="PF04542">
    <property type="entry name" value="Sigma70_r2"/>
    <property type="match status" value="1"/>
</dbReference>
<dbReference type="SUPFAM" id="SSF88946">
    <property type="entry name" value="Sigma2 domain of RNA polymerase sigma factors"/>
    <property type="match status" value="1"/>
</dbReference>
<dbReference type="InterPro" id="IPR039425">
    <property type="entry name" value="RNA_pol_sigma-70-like"/>
</dbReference>
<sequence length="168" mass="18849">MDTKAFKAVFLPLSPTVRAVCRVFLKNGAEVDDAVQEVYLRLWEARMRLDELADPRAYAIGTARNYCLGLLRAAKCRPQPVPLEAEDIGLLSDVQGADGEMRLSEQIGRLRRWLDGVAELHRAVFTMSHFGRYSNGEIAERLGLTEGNVRVILSRLRKEAKEVIGHEA</sequence>
<evidence type="ECO:0000256" key="5">
    <source>
        <dbReference type="ARBA" id="ARBA00023163"/>
    </source>
</evidence>
<proteinExistence type="inferred from homology"/>
<keyword evidence="5" id="KW-0804">Transcription</keyword>
<comment type="caution">
    <text evidence="8">The sequence shown here is derived from an EMBL/GenBank/DDBJ whole genome shotgun (WGS) entry which is preliminary data.</text>
</comment>
<evidence type="ECO:0000256" key="2">
    <source>
        <dbReference type="ARBA" id="ARBA00023015"/>
    </source>
</evidence>
<dbReference type="InterPro" id="IPR013249">
    <property type="entry name" value="RNA_pol_sigma70_r4_t2"/>
</dbReference>
<dbReference type="NCBIfam" id="TIGR02937">
    <property type="entry name" value="sigma70-ECF"/>
    <property type="match status" value="1"/>
</dbReference>
<evidence type="ECO:0000259" key="7">
    <source>
        <dbReference type="Pfam" id="PF08281"/>
    </source>
</evidence>
<keyword evidence="4" id="KW-0238">DNA-binding</keyword>
<dbReference type="SUPFAM" id="SSF88659">
    <property type="entry name" value="Sigma3 and sigma4 domains of RNA polymerase sigma factors"/>
    <property type="match status" value="1"/>
</dbReference>
<evidence type="ECO:0000256" key="1">
    <source>
        <dbReference type="ARBA" id="ARBA00010641"/>
    </source>
</evidence>
<dbReference type="InterPro" id="IPR014284">
    <property type="entry name" value="RNA_pol_sigma-70_dom"/>
</dbReference>
<dbReference type="GO" id="GO:0006352">
    <property type="term" value="P:DNA-templated transcription initiation"/>
    <property type="evidence" value="ECO:0007669"/>
    <property type="project" value="InterPro"/>
</dbReference>
<dbReference type="Gene3D" id="1.10.10.10">
    <property type="entry name" value="Winged helix-like DNA-binding domain superfamily/Winged helix DNA-binding domain"/>
    <property type="match status" value="1"/>
</dbReference>
<dbReference type="GeneID" id="94551024"/>
<accession>A0A2U1FAH2</accession>
<dbReference type="OrthoDB" id="1120819at2"/>
<evidence type="ECO:0000313" key="9">
    <source>
        <dbReference type="Proteomes" id="UP000245462"/>
    </source>
</evidence>
<dbReference type="Gene3D" id="1.10.1740.10">
    <property type="match status" value="1"/>
</dbReference>
<dbReference type="AlphaFoldDB" id="A0A2U1FAH2"/>
<comment type="similarity">
    <text evidence="1">Belongs to the sigma-70 factor family. ECF subfamily.</text>
</comment>
<dbReference type="InterPro" id="IPR036388">
    <property type="entry name" value="WH-like_DNA-bd_sf"/>
</dbReference>
<dbReference type="PANTHER" id="PTHR43133">
    <property type="entry name" value="RNA POLYMERASE ECF-TYPE SIGMA FACTO"/>
    <property type="match status" value="1"/>
</dbReference>
<protein>
    <submittedName>
        <fullName evidence="8">RNA polymerase sigma-70 factor (ECF subfamily)</fullName>
    </submittedName>
</protein>
<reference evidence="8 9" key="1">
    <citation type="submission" date="2018-04" db="EMBL/GenBank/DDBJ databases">
        <title>Genomic Encyclopedia of Type Strains, Phase IV (KMG-IV): sequencing the most valuable type-strain genomes for metagenomic binning, comparative biology and taxonomic classification.</title>
        <authorList>
            <person name="Goeker M."/>
        </authorList>
    </citation>
    <scope>NUCLEOTIDE SEQUENCE [LARGE SCALE GENOMIC DNA]</scope>
    <source>
        <strain evidence="8 9">DSM 28520</strain>
    </source>
</reference>
<dbReference type="InterPro" id="IPR013325">
    <property type="entry name" value="RNA_pol_sigma_r2"/>
</dbReference>
<evidence type="ECO:0000313" key="8">
    <source>
        <dbReference type="EMBL" id="PVZ09185.1"/>
    </source>
</evidence>
<dbReference type="Proteomes" id="UP000245462">
    <property type="component" value="Unassembled WGS sequence"/>
</dbReference>
<dbReference type="PANTHER" id="PTHR43133:SF8">
    <property type="entry name" value="RNA POLYMERASE SIGMA FACTOR HI_1459-RELATED"/>
    <property type="match status" value="1"/>
</dbReference>
<evidence type="ECO:0000259" key="6">
    <source>
        <dbReference type="Pfam" id="PF04542"/>
    </source>
</evidence>